<dbReference type="InterPro" id="IPR003339">
    <property type="entry name" value="ABC/ECF_trnsptr_transmembrane"/>
</dbReference>
<feature type="transmembrane region" description="Helical" evidence="5">
    <location>
        <begin position="70"/>
        <end position="90"/>
    </location>
</feature>
<feature type="transmembrane region" description="Helical" evidence="5">
    <location>
        <begin position="29"/>
        <end position="50"/>
    </location>
</feature>
<feature type="transmembrane region" description="Helical" evidence="5">
    <location>
        <begin position="144"/>
        <end position="163"/>
    </location>
</feature>
<keyword evidence="2 5" id="KW-0812">Transmembrane</keyword>
<evidence type="ECO:0000313" key="6">
    <source>
        <dbReference type="EMBL" id="APT92361.1"/>
    </source>
</evidence>
<keyword evidence="4 5" id="KW-0472">Membrane</keyword>
<protein>
    <submittedName>
        <fullName evidence="6">Cobalt ABC transporter permease</fullName>
    </submittedName>
</protein>
<dbReference type="PANTHER" id="PTHR33514">
    <property type="entry name" value="PROTEIN ABCI12, CHLOROPLASTIC"/>
    <property type="match status" value="1"/>
</dbReference>
<keyword evidence="7" id="KW-1185">Reference proteome</keyword>
<dbReference type="OrthoDB" id="509049at2"/>
<dbReference type="Proteomes" id="UP000185491">
    <property type="component" value="Chromosome"/>
</dbReference>
<dbReference type="GO" id="GO:0005886">
    <property type="term" value="C:plasma membrane"/>
    <property type="evidence" value="ECO:0007669"/>
    <property type="project" value="TreeGrafter"/>
</dbReference>
<proteinExistence type="predicted"/>
<reference evidence="6 7" key="1">
    <citation type="submission" date="2014-08" db="EMBL/GenBank/DDBJ databases">
        <title>Complete genome sequence of Corynebacterium phocae M408/89/1(T)(=DSM 44612(T)), isolated from the common seal (Phoca vitulina).</title>
        <authorList>
            <person name="Ruckert C."/>
            <person name="Albersmeier A."/>
            <person name="Winkler A."/>
            <person name="Kalinowski J."/>
        </authorList>
    </citation>
    <scope>NUCLEOTIDE SEQUENCE [LARGE SCALE GENOMIC DNA]</scope>
    <source>
        <strain evidence="6 7">M408/89/1</strain>
    </source>
</reference>
<sequence length="207" mass="22715">MSKRRENIPLSVYIPGNSFIHRVNPAAKIAVVMLFVIVTSISFNTLWWGLSYIAVIGVLYVCARIPVRVAWSQTWPPLLFLLPLAGFQWWSEDFVFAAEKFLVLLSALLLAFLLTLTSTVAQIMDSVTTALSPLERIGVPVDTISLAMALTIRLIPLMFETVYEVLDARQARGATASPLAFGTPVIIRSIRRAQAIGEALAARGVGD</sequence>
<evidence type="ECO:0000256" key="2">
    <source>
        <dbReference type="ARBA" id="ARBA00022692"/>
    </source>
</evidence>
<evidence type="ECO:0000256" key="4">
    <source>
        <dbReference type="ARBA" id="ARBA00023136"/>
    </source>
</evidence>
<dbReference type="AlphaFoldDB" id="A0A1L7D2Z1"/>
<dbReference type="Pfam" id="PF02361">
    <property type="entry name" value="CbiQ"/>
    <property type="match status" value="1"/>
</dbReference>
<dbReference type="KEGG" id="cpho:CPHO_05025"/>
<gene>
    <name evidence="6" type="ORF">CPHO_05025</name>
</gene>
<name>A0A1L7D2Z1_9CORY</name>
<dbReference type="STRING" id="161895.CPHO_05025"/>
<comment type="subcellular location">
    <subcellularLocation>
        <location evidence="1">Membrane</location>
        <topology evidence="1">Multi-pass membrane protein</topology>
    </subcellularLocation>
</comment>
<dbReference type="PANTHER" id="PTHR33514:SF13">
    <property type="entry name" value="PROTEIN ABCI12, CHLOROPLASTIC"/>
    <property type="match status" value="1"/>
</dbReference>
<feature type="transmembrane region" description="Helical" evidence="5">
    <location>
        <begin position="102"/>
        <end position="124"/>
    </location>
</feature>
<evidence type="ECO:0000256" key="5">
    <source>
        <dbReference type="SAM" id="Phobius"/>
    </source>
</evidence>
<evidence type="ECO:0000313" key="7">
    <source>
        <dbReference type="Proteomes" id="UP000185491"/>
    </source>
</evidence>
<keyword evidence="3 5" id="KW-1133">Transmembrane helix</keyword>
<organism evidence="6 7">
    <name type="scientific">Corynebacterium phocae</name>
    <dbReference type="NCBI Taxonomy" id="161895"/>
    <lineage>
        <taxon>Bacteria</taxon>
        <taxon>Bacillati</taxon>
        <taxon>Actinomycetota</taxon>
        <taxon>Actinomycetes</taxon>
        <taxon>Mycobacteriales</taxon>
        <taxon>Corynebacteriaceae</taxon>
        <taxon>Corynebacterium</taxon>
    </lineage>
</organism>
<accession>A0A1L7D2Z1</accession>
<dbReference type="RefSeq" id="WP_075733743.1">
    <property type="nucleotide sequence ID" value="NZ_CP009249.1"/>
</dbReference>
<dbReference type="CDD" id="cd16914">
    <property type="entry name" value="EcfT"/>
    <property type="match status" value="1"/>
</dbReference>
<evidence type="ECO:0000256" key="1">
    <source>
        <dbReference type="ARBA" id="ARBA00004141"/>
    </source>
</evidence>
<evidence type="ECO:0000256" key="3">
    <source>
        <dbReference type="ARBA" id="ARBA00022989"/>
    </source>
</evidence>
<dbReference type="EMBL" id="CP009249">
    <property type="protein sequence ID" value="APT92361.1"/>
    <property type="molecule type" value="Genomic_DNA"/>
</dbReference>